<evidence type="ECO:0000256" key="1">
    <source>
        <dbReference type="ARBA" id="ARBA00022737"/>
    </source>
</evidence>
<feature type="compositionally biased region" description="Acidic residues" evidence="4">
    <location>
        <begin position="962"/>
        <end position="971"/>
    </location>
</feature>
<feature type="repeat" description="ANK" evidence="3">
    <location>
        <begin position="805"/>
        <end position="834"/>
    </location>
</feature>
<feature type="repeat" description="ANK" evidence="3">
    <location>
        <begin position="599"/>
        <end position="628"/>
    </location>
</feature>
<evidence type="ECO:0000313" key="7">
    <source>
        <dbReference type="EMBL" id="KAJ7028112.1"/>
    </source>
</evidence>
<sequence>MSQQASKFHTVNQIIYGGTGGSGGKGGVEGGNGGAGEGPKMYYDVKAEQFTVVNNHGIQQMDSVERKQIIEWLSPINFFLRQADISQARQGGTGGWLLADPHFQEWESGSGRTLWCHGIPGAGKTVLASMIVDHLSPKSQNGNLGVACIYLNHKEAEDHTPTRLLSSLWRQLVLGKDLGPLPKKLYQQHQEKQIPLSLDEVFEVLCSAITEFLKVYIVVDAVDEYPETQRQILFEYLAEMGPTVNLMITSRPHITPDSALPNPATVEIRANEDDVGRYVDAQIRRSPRLSKHVQSRINLREEIHSAITSTVDGMFLLAKLHIESLSTKSTVKGVREALKTLPKTLNNSYDDAMKRIREQNEESRAIAHSTLTWVANAKRPLTVLEIQTALAVEPGTKSLDEDNILDMEIILSVCAGLVIVDEQLLVVRLVHYTTQEYLDSIQPQQFPDAHTQIACTLLTYLAFDKMMDFEEDANGDIPPLLGYSQYCLAHAAGPPEGALKDLLLDFLSQGANPRRKWLGAWESPPWTFLDWPLRPSALWIAAATDLRGIVQFLLERVPYVPDPDCPEIIVASNYGHLQMTQLLVEHGANVNVQGEVYISALQAASLSGHVNIVQLLIEYGANVNVQGGFWGSALQAVSSNGHENIVQLLIDHGANVNVQGGYYGSALLAASYNGHGNIVQLLIEQGTNINAEGGEYGNALQAASYNGHENIVQLLIEQGANLLIEHGANVNVQGGDFGSALQAASFEGHGNIVQLLIEQGANVNAQGGQYNSALQAASYNGHENIVQLLIEHGANVNVQGGVYVSALQAASMSGHINIVQLLMEQGANVNVQGRYFGSALQAVSLEGHENIVQLLIGQGASINAEGGEYGNALQAASYKGQENIVHLLIEQGANVNAQGGEYGSALQAALQSDLRVARTYDARPYNERIQSLDNVVQILRENGAREPVDTGSSSESTATASEESDDEQAAV</sequence>
<protein>
    <submittedName>
        <fullName evidence="7">Ankyrin repeat domain-containing protein</fullName>
    </submittedName>
</protein>
<dbReference type="PROSITE" id="PS50297">
    <property type="entry name" value="ANK_REP_REGION"/>
    <property type="match status" value="7"/>
</dbReference>
<evidence type="ECO:0000256" key="4">
    <source>
        <dbReference type="SAM" id="MobiDB-lite"/>
    </source>
</evidence>
<dbReference type="InterPro" id="IPR056884">
    <property type="entry name" value="NPHP3-like_N"/>
</dbReference>
<dbReference type="InterPro" id="IPR036770">
    <property type="entry name" value="Ankyrin_rpt-contain_sf"/>
</dbReference>
<evidence type="ECO:0000256" key="3">
    <source>
        <dbReference type="PROSITE-ProRule" id="PRU00023"/>
    </source>
</evidence>
<dbReference type="InterPro" id="IPR054471">
    <property type="entry name" value="GPIID_WHD"/>
</dbReference>
<dbReference type="Pfam" id="PF12796">
    <property type="entry name" value="Ank_2"/>
    <property type="match status" value="3"/>
</dbReference>
<feature type="repeat" description="ANK" evidence="3">
    <location>
        <begin position="769"/>
        <end position="801"/>
    </location>
</feature>
<keyword evidence="2 3" id="KW-0040">ANK repeat</keyword>
<dbReference type="InterPro" id="IPR050776">
    <property type="entry name" value="Ank_Repeat/CDKN_Inhibitor"/>
</dbReference>
<feature type="repeat" description="ANK" evidence="3">
    <location>
        <begin position="662"/>
        <end position="694"/>
    </location>
</feature>
<feature type="compositionally biased region" description="Low complexity" evidence="4">
    <location>
        <begin position="952"/>
        <end position="961"/>
    </location>
</feature>
<evidence type="ECO:0000259" key="5">
    <source>
        <dbReference type="Pfam" id="PF22939"/>
    </source>
</evidence>
<feature type="repeat" description="ANK" evidence="3">
    <location>
        <begin position="736"/>
        <end position="768"/>
    </location>
</feature>
<dbReference type="SMART" id="SM00248">
    <property type="entry name" value="ANK"/>
    <property type="match status" value="11"/>
</dbReference>
<feature type="region of interest" description="Disordered" evidence="4">
    <location>
        <begin position="941"/>
        <end position="971"/>
    </location>
</feature>
<reference evidence="7" key="1">
    <citation type="submission" date="2023-03" db="EMBL/GenBank/DDBJ databases">
        <title>Massive genome expansion in bonnet fungi (Mycena s.s.) driven by repeated elements and novel gene families across ecological guilds.</title>
        <authorList>
            <consortium name="Lawrence Berkeley National Laboratory"/>
            <person name="Harder C.B."/>
            <person name="Miyauchi S."/>
            <person name="Viragh M."/>
            <person name="Kuo A."/>
            <person name="Thoen E."/>
            <person name="Andreopoulos B."/>
            <person name="Lu D."/>
            <person name="Skrede I."/>
            <person name="Drula E."/>
            <person name="Henrissat B."/>
            <person name="Morin E."/>
            <person name="Kohler A."/>
            <person name="Barry K."/>
            <person name="LaButti K."/>
            <person name="Morin E."/>
            <person name="Salamov A."/>
            <person name="Lipzen A."/>
            <person name="Mereny Z."/>
            <person name="Hegedus B."/>
            <person name="Baldrian P."/>
            <person name="Stursova M."/>
            <person name="Weitz H."/>
            <person name="Taylor A."/>
            <person name="Grigoriev I.V."/>
            <person name="Nagy L.G."/>
            <person name="Martin F."/>
            <person name="Kauserud H."/>
        </authorList>
    </citation>
    <scope>NUCLEOTIDE SEQUENCE</scope>
    <source>
        <strain evidence="7">CBHHK200</strain>
    </source>
</reference>
<dbReference type="Pfam" id="PF00023">
    <property type="entry name" value="Ank"/>
    <property type="match status" value="1"/>
</dbReference>
<proteinExistence type="predicted"/>
<organism evidence="7 8">
    <name type="scientific">Mycena alexandri</name>
    <dbReference type="NCBI Taxonomy" id="1745969"/>
    <lineage>
        <taxon>Eukaryota</taxon>
        <taxon>Fungi</taxon>
        <taxon>Dikarya</taxon>
        <taxon>Basidiomycota</taxon>
        <taxon>Agaricomycotina</taxon>
        <taxon>Agaricomycetes</taxon>
        <taxon>Agaricomycetidae</taxon>
        <taxon>Agaricales</taxon>
        <taxon>Marasmiineae</taxon>
        <taxon>Mycenaceae</taxon>
        <taxon>Mycena</taxon>
    </lineage>
</organism>
<dbReference type="SUPFAM" id="SSF52540">
    <property type="entry name" value="P-loop containing nucleoside triphosphate hydrolases"/>
    <property type="match status" value="1"/>
</dbReference>
<feature type="repeat" description="ANK" evidence="3">
    <location>
        <begin position="695"/>
        <end position="727"/>
    </location>
</feature>
<gene>
    <name evidence="7" type="ORF">C8F04DRAFT_1291818</name>
</gene>
<accession>A0AAD6SJ16</accession>
<dbReference type="Gene3D" id="1.25.40.20">
    <property type="entry name" value="Ankyrin repeat-containing domain"/>
    <property type="match status" value="2"/>
</dbReference>
<keyword evidence="1" id="KW-0677">Repeat</keyword>
<feature type="repeat" description="ANK" evidence="3">
    <location>
        <begin position="632"/>
        <end position="661"/>
    </location>
</feature>
<feature type="domain" description="Nephrocystin 3-like N-terminal" evidence="6">
    <location>
        <begin position="92"/>
        <end position="251"/>
    </location>
</feature>
<dbReference type="Pfam" id="PF24883">
    <property type="entry name" value="NPHP3_N"/>
    <property type="match status" value="1"/>
</dbReference>
<dbReference type="PANTHER" id="PTHR24201">
    <property type="entry name" value="ANK_REP_REGION DOMAIN-CONTAINING PROTEIN"/>
    <property type="match status" value="1"/>
</dbReference>
<dbReference type="Gene3D" id="3.40.50.300">
    <property type="entry name" value="P-loop containing nucleotide triphosphate hydrolases"/>
    <property type="match status" value="1"/>
</dbReference>
<comment type="caution">
    <text evidence="7">The sequence shown here is derived from an EMBL/GenBank/DDBJ whole genome shotgun (WGS) entry which is preliminary data.</text>
</comment>
<dbReference type="SUPFAM" id="SSF48403">
    <property type="entry name" value="Ankyrin repeat"/>
    <property type="match status" value="1"/>
</dbReference>
<feature type="domain" description="GPI inositol-deacylase winged helix" evidence="5">
    <location>
        <begin position="361"/>
        <end position="439"/>
    </location>
</feature>
<name>A0AAD6SJ16_9AGAR</name>
<keyword evidence="8" id="KW-1185">Reference proteome</keyword>
<dbReference type="InterPro" id="IPR002110">
    <property type="entry name" value="Ankyrin_rpt"/>
</dbReference>
<dbReference type="GO" id="GO:0005634">
    <property type="term" value="C:nucleus"/>
    <property type="evidence" value="ECO:0007669"/>
    <property type="project" value="TreeGrafter"/>
</dbReference>
<dbReference type="EMBL" id="JARJCM010000116">
    <property type="protein sequence ID" value="KAJ7028112.1"/>
    <property type="molecule type" value="Genomic_DNA"/>
</dbReference>
<dbReference type="AlphaFoldDB" id="A0AAD6SJ16"/>
<evidence type="ECO:0000256" key="2">
    <source>
        <dbReference type="ARBA" id="ARBA00023043"/>
    </source>
</evidence>
<dbReference type="PROSITE" id="PS50088">
    <property type="entry name" value="ANK_REPEAT"/>
    <property type="match status" value="9"/>
</dbReference>
<dbReference type="PANTHER" id="PTHR24201:SF16">
    <property type="entry name" value="ANKYRIN-1-LIKE-RELATED"/>
    <property type="match status" value="1"/>
</dbReference>
<evidence type="ECO:0000259" key="6">
    <source>
        <dbReference type="Pfam" id="PF24883"/>
    </source>
</evidence>
<feature type="repeat" description="ANK" evidence="3">
    <location>
        <begin position="568"/>
        <end position="595"/>
    </location>
</feature>
<dbReference type="Proteomes" id="UP001218188">
    <property type="component" value="Unassembled WGS sequence"/>
</dbReference>
<dbReference type="Pfam" id="PF22939">
    <property type="entry name" value="WHD_GPIID"/>
    <property type="match status" value="1"/>
</dbReference>
<evidence type="ECO:0000313" key="8">
    <source>
        <dbReference type="Proteomes" id="UP001218188"/>
    </source>
</evidence>
<feature type="repeat" description="ANK" evidence="3">
    <location>
        <begin position="868"/>
        <end position="900"/>
    </location>
</feature>
<dbReference type="InterPro" id="IPR027417">
    <property type="entry name" value="P-loop_NTPase"/>
</dbReference>